<dbReference type="InterPro" id="IPR020476">
    <property type="entry name" value="Nudix_hydrolase"/>
</dbReference>
<evidence type="ECO:0000256" key="7">
    <source>
        <dbReference type="ARBA" id="ARBA00022801"/>
    </source>
</evidence>
<dbReference type="EC" id="3.6.1.55" evidence="12"/>
<evidence type="ECO:0000313" key="18">
    <source>
        <dbReference type="EMBL" id="SPT69761.1"/>
    </source>
</evidence>
<dbReference type="GO" id="GO:0044716">
    <property type="term" value="F:8-oxo-GDP phosphatase activity"/>
    <property type="evidence" value="ECO:0007669"/>
    <property type="project" value="TreeGrafter"/>
</dbReference>
<comment type="catalytic activity">
    <reaction evidence="11">
        <text>8-oxo-GTP + H2O = 8-oxo-GMP + diphosphate + H(+)</text>
        <dbReference type="Rhea" id="RHEA:67616"/>
        <dbReference type="ChEBI" id="CHEBI:15377"/>
        <dbReference type="ChEBI" id="CHEBI:15378"/>
        <dbReference type="ChEBI" id="CHEBI:33019"/>
        <dbReference type="ChEBI" id="CHEBI:143553"/>
        <dbReference type="ChEBI" id="CHEBI:145694"/>
    </reaction>
</comment>
<dbReference type="Proteomes" id="UP000250086">
    <property type="component" value="Unassembled WGS sequence"/>
</dbReference>
<keyword evidence="8" id="KW-0460">Magnesium</keyword>
<keyword evidence="5" id="KW-0479">Metal-binding</keyword>
<evidence type="ECO:0000256" key="3">
    <source>
        <dbReference type="ARBA" id="ARBA00022457"/>
    </source>
</evidence>
<dbReference type="GO" id="GO:0006281">
    <property type="term" value="P:DNA repair"/>
    <property type="evidence" value="ECO:0007669"/>
    <property type="project" value="UniProtKB-KW"/>
</dbReference>
<dbReference type="GO" id="GO:0044715">
    <property type="term" value="F:8-oxo-dGDP phosphatase activity"/>
    <property type="evidence" value="ECO:0007669"/>
    <property type="project" value="TreeGrafter"/>
</dbReference>
<dbReference type="PANTHER" id="PTHR47707">
    <property type="entry name" value="8-OXO-DGTP DIPHOSPHATASE"/>
    <property type="match status" value="1"/>
</dbReference>
<dbReference type="SUPFAM" id="SSF55811">
    <property type="entry name" value="Nudix"/>
    <property type="match status" value="1"/>
</dbReference>
<evidence type="ECO:0000256" key="6">
    <source>
        <dbReference type="ARBA" id="ARBA00022763"/>
    </source>
</evidence>
<keyword evidence="3" id="KW-0515">Mutator protein</keyword>
<keyword evidence="19" id="KW-1185">Reference proteome</keyword>
<sequence>MKTINVVAAILQDGNKIYATQRGYGKFKGFWEFPGGKIDEGECAYEALHRELLEELKIKIDIDSLFCTLDYDYDDFHLHMQCFLCTIKEGTPVLVEHQNALWLDAANLDSVTWLPADISIIEKLKTYLTEGK</sequence>
<dbReference type="InterPro" id="IPR047127">
    <property type="entry name" value="MutT-like"/>
</dbReference>
<feature type="domain" description="Nudix hydrolase" evidence="17">
    <location>
        <begin position="1"/>
        <end position="128"/>
    </location>
</feature>
<organism evidence="18 19">
    <name type="scientific">Anaerobiospirillum thomasii</name>
    <dbReference type="NCBI Taxonomy" id="179995"/>
    <lineage>
        <taxon>Bacteria</taxon>
        <taxon>Pseudomonadati</taxon>
        <taxon>Pseudomonadota</taxon>
        <taxon>Gammaproteobacteria</taxon>
        <taxon>Aeromonadales</taxon>
        <taxon>Succinivibrionaceae</taxon>
        <taxon>Anaerobiospirillum</taxon>
    </lineage>
</organism>
<accession>A0A2X0WML3</accession>
<dbReference type="InterPro" id="IPR000086">
    <property type="entry name" value="NUDIX_hydrolase_dom"/>
</dbReference>
<dbReference type="GO" id="GO:0035539">
    <property type="term" value="F:8-oxo-7,8-dihydrodeoxyguanosine triphosphate pyrophosphatase activity"/>
    <property type="evidence" value="ECO:0007669"/>
    <property type="project" value="UniProtKB-EC"/>
</dbReference>
<evidence type="ECO:0000256" key="11">
    <source>
        <dbReference type="ARBA" id="ARBA00036904"/>
    </source>
</evidence>
<evidence type="ECO:0000256" key="4">
    <source>
        <dbReference type="ARBA" id="ARBA00022705"/>
    </source>
</evidence>
<dbReference type="Pfam" id="PF00293">
    <property type="entry name" value="NUDIX"/>
    <property type="match status" value="1"/>
</dbReference>
<name>A0A2X0WML3_9GAMM</name>
<dbReference type="CDD" id="cd03425">
    <property type="entry name" value="NUDIX_MutT_NudA_like"/>
    <property type="match status" value="1"/>
</dbReference>
<dbReference type="Gene3D" id="3.90.79.10">
    <property type="entry name" value="Nucleoside Triphosphate Pyrophosphohydrolase"/>
    <property type="match status" value="1"/>
</dbReference>
<evidence type="ECO:0000259" key="17">
    <source>
        <dbReference type="PROSITE" id="PS51462"/>
    </source>
</evidence>
<evidence type="ECO:0000256" key="2">
    <source>
        <dbReference type="ARBA" id="ARBA00005582"/>
    </source>
</evidence>
<evidence type="ECO:0000256" key="14">
    <source>
        <dbReference type="ARBA" id="ARBA00041592"/>
    </source>
</evidence>
<dbReference type="GO" id="GO:0046872">
    <property type="term" value="F:metal ion binding"/>
    <property type="evidence" value="ECO:0007669"/>
    <property type="project" value="UniProtKB-KW"/>
</dbReference>
<keyword evidence="4" id="KW-0235">DNA replication</keyword>
<evidence type="ECO:0000313" key="19">
    <source>
        <dbReference type="Proteomes" id="UP000250086"/>
    </source>
</evidence>
<evidence type="ECO:0000256" key="8">
    <source>
        <dbReference type="ARBA" id="ARBA00022842"/>
    </source>
</evidence>
<dbReference type="OrthoDB" id="9810648at2"/>
<evidence type="ECO:0000256" key="1">
    <source>
        <dbReference type="ARBA" id="ARBA00001946"/>
    </source>
</evidence>
<keyword evidence="6" id="KW-0227">DNA damage</keyword>
<evidence type="ECO:0000256" key="16">
    <source>
        <dbReference type="ARBA" id="ARBA00042798"/>
    </source>
</evidence>
<dbReference type="RefSeq" id="WP_113743904.1">
    <property type="nucleotide sequence ID" value="NZ_UAPU01000007.1"/>
</dbReference>
<evidence type="ECO:0000256" key="5">
    <source>
        <dbReference type="ARBA" id="ARBA00022723"/>
    </source>
</evidence>
<dbReference type="GO" id="GO:0008413">
    <property type="term" value="F:8-oxo-7,8-dihydroguanosine triphosphate pyrophosphatase activity"/>
    <property type="evidence" value="ECO:0007669"/>
    <property type="project" value="TreeGrafter"/>
</dbReference>
<keyword evidence="9" id="KW-0234">DNA repair</keyword>
<dbReference type="PANTHER" id="PTHR47707:SF1">
    <property type="entry name" value="NUDIX HYDROLASE FAMILY PROTEIN"/>
    <property type="match status" value="1"/>
</dbReference>
<comment type="cofactor">
    <cofactor evidence="1">
        <name>Mg(2+)</name>
        <dbReference type="ChEBI" id="CHEBI:18420"/>
    </cofactor>
</comment>
<evidence type="ECO:0000256" key="12">
    <source>
        <dbReference type="ARBA" id="ARBA00038905"/>
    </source>
</evidence>
<evidence type="ECO:0000256" key="15">
    <source>
        <dbReference type="ARBA" id="ARBA00041979"/>
    </source>
</evidence>
<dbReference type="EMBL" id="UAPV01000001">
    <property type="protein sequence ID" value="SPT69761.1"/>
    <property type="molecule type" value="Genomic_DNA"/>
</dbReference>
<dbReference type="AlphaFoldDB" id="A0A2X0WML3"/>
<dbReference type="InterPro" id="IPR015797">
    <property type="entry name" value="NUDIX_hydrolase-like_dom_sf"/>
</dbReference>
<protein>
    <recommendedName>
        <fullName evidence="13">8-oxo-dGTP diphosphatase</fullName>
        <ecNumber evidence="12">3.6.1.55</ecNumber>
    </recommendedName>
    <alternativeName>
        <fullName evidence="16">7,8-dihydro-8-oxoguanine-triphosphatase</fullName>
    </alternativeName>
    <alternativeName>
        <fullName evidence="15">Mutator protein MutT</fullName>
    </alternativeName>
    <alternativeName>
        <fullName evidence="14">dGTP pyrophosphohydrolase</fullName>
    </alternativeName>
</protein>
<gene>
    <name evidence="18" type="primary">mutT</name>
    <name evidence="18" type="ORF">NCTC13093_01141</name>
</gene>
<evidence type="ECO:0000256" key="13">
    <source>
        <dbReference type="ARBA" id="ARBA00040794"/>
    </source>
</evidence>
<dbReference type="PRINTS" id="PR00502">
    <property type="entry name" value="NUDIXFAMILY"/>
</dbReference>
<keyword evidence="7 18" id="KW-0378">Hydrolase</keyword>
<comment type="catalytic activity">
    <reaction evidence="10">
        <text>8-oxo-dGTP + H2O = 8-oxo-dGMP + diphosphate + H(+)</text>
        <dbReference type="Rhea" id="RHEA:31575"/>
        <dbReference type="ChEBI" id="CHEBI:15377"/>
        <dbReference type="ChEBI" id="CHEBI:15378"/>
        <dbReference type="ChEBI" id="CHEBI:33019"/>
        <dbReference type="ChEBI" id="CHEBI:63224"/>
        <dbReference type="ChEBI" id="CHEBI:77896"/>
        <dbReference type="EC" id="3.6.1.55"/>
    </reaction>
</comment>
<proteinExistence type="inferred from homology"/>
<reference evidence="18 19" key="1">
    <citation type="submission" date="2018-06" db="EMBL/GenBank/DDBJ databases">
        <authorList>
            <consortium name="Pathogen Informatics"/>
            <person name="Doyle S."/>
        </authorList>
    </citation>
    <scope>NUCLEOTIDE SEQUENCE [LARGE SCALE GENOMIC DNA]</scope>
    <source>
        <strain evidence="18 19">NCTC13093</strain>
    </source>
</reference>
<comment type="similarity">
    <text evidence="2">Belongs to the Nudix hydrolase family.</text>
</comment>
<dbReference type="GO" id="GO:0006260">
    <property type="term" value="P:DNA replication"/>
    <property type="evidence" value="ECO:0007669"/>
    <property type="project" value="UniProtKB-KW"/>
</dbReference>
<evidence type="ECO:0000256" key="10">
    <source>
        <dbReference type="ARBA" id="ARBA00035861"/>
    </source>
</evidence>
<dbReference type="PROSITE" id="PS51462">
    <property type="entry name" value="NUDIX"/>
    <property type="match status" value="1"/>
</dbReference>
<evidence type="ECO:0000256" key="9">
    <source>
        <dbReference type="ARBA" id="ARBA00023204"/>
    </source>
</evidence>